<gene>
    <name evidence="1" type="ORF">EEDITHA_LOCUS2520</name>
</gene>
<evidence type="ECO:0008006" key="3">
    <source>
        <dbReference type="Google" id="ProtNLM"/>
    </source>
</evidence>
<sequence length="321" mass="37361">MNVRDRRLYGEQVTFKDLPPPYRENEDEVIHHENYELQAANLPTCEVVDLLANCKITTEANDQSEVEYAEIEEMGTWHSTPLAHRHKPKISLTWVLKDNIKKTEKKNDDNVKKLGYNDRSKYDNKSYVKERIVGRNEYYHHMRFKSACDEFNGEASYSDTSVGSDEYVRRKHKHRHKRRKKTNKFGYDIRDLDTFLSEASIDRPGNIPVVIAFPTTLYQTQKGLQRELILPLGTVVNAVFKNQQWLYAQTPHGDEGYVMYSSCLPLGILPNRAGLRRKLQVCKTHILCPYENIIAFYYPYSSCVGSVHYPPMFILVAYPNS</sequence>
<evidence type="ECO:0000313" key="1">
    <source>
        <dbReference type="EMBL" id="CAH2086107.1"/>
    </source>
</evidence>
<comment type="caution">
    <text evidence="1">The sequence shown here is derived from an EMBL/GenBank/DDBJ whole genome shotgun (WGS) entry which is preliminary data.</text>
</comment>
<reference evidence="1" key="1">
    <citation type="submission" date="2022-03" db="EMBL/GenBank/DDBJ databases">
        <authorList>
            <person name="Tunstrom K."/>
        </authorList>
    </citation>
    <scope>NUCLEOTIDE SEQUENCE</scope>
</reference>
<keyword evidence="2" id="KW-1185">Reference proteome</keyword>
<organism evidence="1 2">
    <name type="scientific">Euphydryas editha</name>
    <name type="common">Edith's checkerspot</name>
    <dbReference type="NCBI Taxonomy" id="104508"/>
    <lineage>
        <taxon>Eukaryota</taxon>
        <taxon>Metazoa</taxon>
        <taxon>Ecdysozoa</taxon>
        <taxon>Arthropoda</taxon>
        <taxon>Hexapoda</taxon>
        <taxon>Insecta</taxon>
        <taxon>Pterygota</taxon>
        <taxon>Neoptera</taxon>
        <taxon>Endopterygota</taxon>
        <taxon>Lepidoptera</taxon>
        <taxon>Glossata</taxon>
        <taxon>Ditrysia</taxon>
        <taxon>Papilionoidea</taxon>
        <taxon>Nymphalidae</taxon>
        <taxon>Nymphalinae</taxon>
        <taxon>Euphydryas</taxon>
    </lineage>
</organism>
<protein>
    <recommendedName>
        <fullName evidence="3">SH3 domain-containing protein</fullName>
    </recommendedName>
</protein>
<dbReference type="AlphaFoldDB" id="A0AAU9TKQ5"/>
<proteinExistence type="predicted"/>
<dbReference type="EMBL" id="CAKOGL010000005">
    <property type="protein sequence ID" value="CAH2086107.1"/>
    <property type="molecule type" value="Genomic_DNA"/>
</dbReference>
<evidence type="ECO:0000313" key="2">
    <source>
        <dbReference type="Proteomes" id="UP001153954"/>
    </source>
</evidence>
<dbReference type="Proteomes" id="UP001153954">
    <property type="component" value="Unassembled WGS sequence"/>
</dbReference>
<name>A0AAU9TKQ5_EUPED</name>
<accession>A0AAU9TKQ5</accession>